<dbReference type="InterPro" id="IPR038445">
    <property type="entry name" value="NCDase_C_sf"/>
</dbReference>
<dbReference type="InterPro" id="IPR031329">
    <property type="entry name" value="NEUT/ALK_ceramidase_N"/>
</dbReference>
<evidence type="ECO:0000256" key="1">
    <source>
        <dbReference type="RuleBase" id="RU366019"/>
    </source>
</evidence>
<dbReference type="EC" id="3.5.1.23" evidence="1"/>
<feature type="domain" description="Neutral/alkaline non-lysosomal ceramidase N-terminal" evidence="3">
    <location>
        <begin position="32"/>
        <end position="520"/>
    </location>
</feature>
<feature type="transmembrane region" description="Helical" evidence="2">
    <location>
        <begin position="123"/>
        <end position="142"/>
    </location>
</feature>
<dbReference type="PANTHER" id="PTHR12670:SF1">
    <property type="entry name" value="NEUTRAL CERAMIDASE"/>
    <property type="match status" value="1"/>
</dbReference>
<organism evidence="4 5">
    <name type="scientific">Brassica napus</name>
    <name type="common">Rape</name>
    <dbReference type="NCBI Taxonomy" id="3708"/>
    <lineage>
        <taxon>Eukaryota</taxon>
        <taxon>Viridiplantae</taxon>
        <taxon>Streptophyta</taxon>
        <taxon>Embryophyta</taxon>
        <taxon>Tracheophyta</taxon>
        <taxon>Spermatophyta</taxon>
        <taxon>Magnoliopsida</taxon>
        <taxon>eudicotyledons</taxon>
        <taxon>Gunneridae</taxon>
        <taxon>Pentapetalae</taxon>
        <taxon>rosids</taxon>
        <taxon>malvids</taxon>
        <taxon>Brassicales</taxon>
        <taxon>Brassicaceae</taxon>
        <taxon>Brassiceae</taxon>
        <taxon>Brassica</taxon>
    </lineage>
</organism>
<keyword evidence="1" id="KW-0746">Sphingolipid metabolism</keyword>
<dbReference type="Gene3D" id="2.60.40.2300">
    <property type="entry name" value="Neutral/alkaline non-lysosomal ceramidase, C-terminal domain"/>
    <property type="match status" value="1"/>
</dbReference>
<sequence>MMELLSLARLWTSFFYISTLLLLLTIYSHYEYLIGMGSYDITSLAADVNMMGYANMEQVASGIHFRLRARTFIVSEPEGKRVVFVNIDACMAYKIEYVLEGGVMMLSFVDMGICILKRMLASVVFTPMPVLAVIFITSLGYVRQSFDALVDGIENSIIQAHENLRPGSVFINKGELLDAGVNRSPSAYLYNPSEERSKHKYNVDKEMTLLKFVDGQWGPVGSFNWFATHGTSMSRTNSLISGDNKGAAARFMEDWFEQDTAERSYSEEFVSDAIPRRVSSVIENLQDSHTGLPCDFNHSTCGGRNELCYGRGPGYPDEFESTRIIGERQFKMALDLFSKASEQLRGKVDNRQVYVDFSQLNVTLLVKTCHAAMGFAFAAGTTDEPGAFDFTQGDDKGNPFWRMVRNVLKPPHREQMESHYPKPILLDTGEMTKPYEWAVTLNSSLQILCIGQLFILSVPGEFTTMAGRRLRDAVKRHLQSSGNIEMSGEIHIVIAGLGNGYSQYVTTFEEYQAQRYEQVSFLTPVVVDTTPAGDSFGDVISDVPKNLSLKRGNDLVTVVFQSACPRNDLLTEGTFALVERLERDDKTWTPVYDDDDLCLRFKWSRPKKLSSRSEATVEWRGPESASRGVYRITHFGAAKSLFGSVQHFTGSSSVFAVT</sequence>
<dbReference type="Proteomes" id="UP000824890">
    <property type="component" value="Unassembled WGS sequence"/>
</dbReference>
<dbReference type="PANTHER" id="PTHR12670">
    <property type="entry name" value="CERAMIDASE"/>
    <property type="match status" value="1"/>
</dbReference>
<comment type="catalytic activity">
    <reaction evidence="1">
        <text>an N-acylsphing-4-enine + H2O = sphing-4-enine + a fatty acid</text>
        <dbReference type="Rhea" id="RHEA:20856"/>
        <dbReference type="ChEBI" id="CHEBI:15377"/>
        <dbReference type="ChEBI" id="CHEBI:28868"/>
        <dbReference type="ChEBI" id="CHEBI:52639"/>
        <dbReference type="ChEBI" id="CHEBI:57756"/>
        <dbReference type="EC" id="3.5.1.23"/>
    </reaction>
</comment>
<dbReference type="InterPro" id="IPR006823">
    <property type="entry name" value="Ceramidase_alk"/>
</dbReference>
<comment type="caution">
    <text evidence="4">The sequence shown here is derived from an EMBL/GenBank/DDBJ whole genome shotgun (WGS) entry which is preliminary data.</text>
</comment>
<keyword evidence="2" id="KW-0472">Membrane</keyword>
<keyword evidence="1" id="KW-0443">Lipid metabolism</keyword>
<protein>
    <recommendedName>
        <fullName evidence="1">Neutral ceramidase</fullName>
        <ecNumber evidence="1">3.5.1.23</ecNumber>
    </recommendedName>
</protein>
<dbReference type="EMBL" id="JAGKQM010000015">
    <property type="protein sequence ID" value="KAH0876831.1"/>
    <property type="molecule type" value="Genomic_DNA"/>
</dbReference>
<gene>
    <name evidence="4" type="ORF">HID58_064225</name>
</gene>
<evidence type="ECO:0000313" key="5">
    <source>
        <dbReference type="Proteomes" id="UP000824890"/>
    </source>
</evidence>
<keyword evidence="1" id="KW-0378">Hydrolase</keyword>
<evidence type="ECO:0000256" key="2">
    <source>
        <dbReference type="SAM" id="Phobius"/>
    </source>
</evidence>
<proteinExistence type="inferred from homology"/>
<accession>A0ABQ7Z9Q8</accession>
<dbReference type="Pfam" id="PF04734">
    <property type="entry name" value="Ceramidase_alk"/>
    <property type="match status" value="1"/>
</dbReference>
<keyword evidence="5" id="KW-1185">Reference proteome</keyword>
<comment type="similarity">
    <text evidence="1">Belongs to the neutral ceramidase family.</text>
</comment>
<feature type="transmembrane region" description="Helical" evidence="2">
    <location>
        <begin position="7"/>
        <end position="30"/>
    </location>
</feature>
<evidence type="ECO:0000313" key="4">
    <source>
        <dbReference type="EMBL" id="KAH0876831.1"/>
    </source>
</evidence>
<name>A0ABQ7Z9Q8_BRANA</name>
<reference evidence="4 5" key="1">
    <citation type="submission" date="2021-05" db="EMBL/GenBank/DDBJ databases">
        <title>Genome Assembly of Synthetic Allotetraploid Brassica napus Reveals Homoeologous Exchanges between Subgenomes.</title>
        <authorList>
            <person name="Davis J.T."/>
        </authorList>
    </citation>
    <scope>NUCLEOTIDE SEQUENCE [LARGE SCALE GENOMIC DNA]</scope>
    <source>
        <strain evidence="5">cv. Da-Ae</strain>
        <tissue evidence="4">Seedling</tissue>
    </source>
</reference>
<keyword evidence="2" id="KW-1133">Transmembrane helix</keyword>
<keyword evidence="2" id="KW-0812">Transmembrane</keyword>
<evidence type="ECO:0000259" key="3">
    <source>
        <dbReference type="Pfam" id="PF04734"/>
    </source>
</evidence>